<dbReference type="OrthoDB" id="2921822at2"/>
<dbReference type="Proteomes" id="UP000199163">
    <property type="component" value="Unassembled WGS sequence"/>
</dbReference>
<keyword evidence="2" id="KW-1185">Reference proteome</keyword>
<reference evidence="1 2" key="1">
    <citation type="submission" date="2016-10" db="EMBL/GenBank/DDBJ databases">
        <authorList>
            <person name="de Groot N.N."/>
        </authorList>
    </citation>
    <scope>NUCLEOTIDE SEQUENCE [LARGE SCALE GENOMIC DNA]</scope>
    <source>
        <strain evidence="1 2">DSM 21632</strain>
    </source>
</reference>
<dbReference type="STRING" id="568899.SAMN05192534_101469"/>
<name>A0A1G7ZA97_9BACI</name>
<protein>
    <submittedName>
        <fullName evidence="1">Uncharacterized protein</fullName>
    </submittedName>
</protein>
<organism evidence="1 2">
    <name type="scientific">Alteribacillus persepolensis</name>
    <dbReference type="NCBI Taxonomy" id="568899"/>
    <lineage>
        <taxon>Bacteria</taxon>
        <taxon>Bacillati</taxon>
        <taxon>Bacillota</taxon>
        <taxon>Bacilli</taxon>
        <taxon>Bacillales</taxon>
        <taxon>Bacillaceae</taxon>
        <taxon>Alteribacillus</taxon>
    </lineage>
</organism>
<accession>A0A1G7ZA97</accession>
<sequence>MLTRDWLSHPWFEKFLPDHLKPVDDHIFSDPHGLVLIEDTERALERLIQHGKQVKSSQTYKKNGKTFHFRLKINQKRMKLLSYETPKSEAAIKKRIIIEYLRKTYVTKSRRASRLKEASIQYIKNGQTFVRSIKKSRHFEQIFSKLETLDDALLRGLIDKPAADAKPASVPHSTQDKDFIQSSEEPLPSIRELKEFLIPHCHQLETLLENRLKRLLEEAEQIAEVFDVLDVEEKYIVKRLLKRDIPSLIQTYLSLPHDKQTEQTEPLYETLTKMELNIRSIREKTEDMKIEKMEQLLRLYDKRYPSKQNNENNN</sequence>
<gene>
    <name evidence="1" type="ORF">SAMN05192534_101469</name>
</gene>
<dbReference type="RefSeq" id="WP_091270799.1">
    <property type="nucleotide sequence ID" value="NZ_FNDK01000001.1"/>
</dbReference>
<dbReference type="AlphaFoldDB" id="A0A1G7ZA97"/>
<proteinExistence type="predicted"/>
<dbReference type="EMBL" id="FNDK01000001">
    <property type="protein sequence ID" value="SDH05671.1"/>
    <property type="molecule type" value="Genomic_DNA"/>
</dbReference>
<evidence type="ECO:0000313" key="1">
    <source>
        <dbReference type="EMBL" id="SDH05671.1"/>
    </source>
</evidence>
<evidence type="ECO:0000313" key="2">
    <source>
        <dbReference type="Proteomes" id="UP000199163"/>
    </source>
</evidence>